<evidence type="ECO:0000313" key="2">
    <source>
        <dbReference type="Proteomes" id="UP000464674"/>
    </source>
</evidence>
<reference evidence="1 2" key="1">
    <citation type="journal article" date="2020" name="Carbohydr. Polym.">
        <title>Characterization and optimization of production of bacterial cellulose from strain CGMCC 17276 based on whole-genome analysis.</title>
        <authorList>
            <person name="Lu T."/>
            <person name="Gao H."/>
            <person name="Liao B."/>
            <person name="Wu J."/>
            <person name="Zhang W."/>
            <person name="Huang J."/>
            <person name="Liu M."/>
            <person name="Huang J."/>
            <person name="Chang Z."/>
            <person name="Jin M."/>
            <person name="Yi Z."/>
            <person name="Jiang D."/>
        </authorList>
    </citation>
    <scope>NUCLEOTIDE SEQUENCE [LARGE SCALE GENOMIC DNA]</scope>
    <source>
        <strain evidence="1 2">CGMCC 17276</strain>
    </source>
</reference>
<sequence length="62" mass="6788">MFGGLPYQSGRLANAPKGGHAHGIVFWMVLGDMPMGLPTEVKFPRFEVCLQCAVNKLNVERA</sequence>
<dbReference type="EMBL" id="CP041348">
    <property type="protein sequence ID" value="QHC36015.1"/>
    <property type="molecule type" value="Genomic_DNA"/>
</dbReference>
<proteinExistence type="predicted"/>
<name>A0A857FPB9_KOMXY</name>
<dbReference type="Proteomes" id="UP000464674">
    <property type="component" value="Chromosome"/>
</dbReference>
<dbReference type="AlphaFoldDB" id="A0A857FPB9"/>
<accession>A0A857FPB9</accession>
<organism evidence="1 2">
    <name type="scientific">Komagataeibacter xylinus</name>
    <name type="common">Gluconacetobacter xylinus</name>
    <dbReference type="NCBI Taxonomy" id="28448"/>
    <lineage>
        <taxon>Bacteria</taxon>
        <taxon>Pseudomonadati</taxon>
        <taxon>Pseudomonadota</taxon>
        <taxon>Alphaproteobacteria</taxon>
        <taxon>Acetobacterales</taxon>
        <taxon>Acetobacteraceae</taxon>
        <taxon>Komagataeibacter</taxon>
    </lineage>
</organism>
<evidence type="ECO:0000313" key="1">
    <source>
        <dbReference type="EMBL" id="QHC36015.1"/>
    </source>
</evidence>
<gene>
    <name evidence="1" type="ORF">FMA36_11405</name>
</gene>
<protein>
    <submittedName>
        <fullName evidence="1">Uncharacterized protein</fullName>
    </submittedName>
</protein>